<evidence type="ECO:0000313" key="2">
    <source>
        <dbReference type="Proteomes" id="UP000306236"/>
    </source>
</evidence>
<sequence>MSENQTPHGNAQPIESVLIDGTAYAVPAPVAAELLRLHLLLKEGENPVAGQSRFGSELWGFCTHEHVRMVLANPRYAADGYEARYLYTRPHVPAPPPPQVNILAEIERHAKAHIIEIENLLARRF</sequence>
<proteinExistence type="predicted"/>
<dbReference type="AlphaFoldDB" id="A0A4S5C169"/>
<dbReference type="RefSeq" id="WP_136405104.1">
    <property type="nucleotide sequence ID" value="NZ_SSWX01000002.1"/>
</dbReference>
<dbReference type="Proteomes" id="UP000306236">
    <property type="component" value="Unassembled WGS sequence"/>
</dbReference>
<evidence type="ECO:0000313" key="1">
    <source>
        <dbReference type="EMBL" id="THJ36198.1"/>
    </source>
</evidence>
<dbReference type="OrthoDB" id="5465318at2"/>
<name>A0A4S5C169_9BURK</name>
<comment type="caution">
    <text evidence="1">The sequence shown here is derived from an EMBL/GenBank/DDBJ whole genome shotgun (WGS) entry which is preliminary data.</text>
</comment>
<gene>
    <name evidence="1" type="ORF">E8K88_02740</name>
</gene>
<protein>
    <submittedName>
        <fullName evidence="1">Uncharacterized protein</fullName>
    </submittedName>
</protein>
<keyword evidence="2" id="KW-1185">Reference proteome</keyword>
<organism evidence="1 2">
    <name type="scientific">Lampropedia aestuarii</name>
    <dbReference type="NCBI Taxonomy" id="2562762"/>
    <lineage>
        <taxon>Bacteria</taxon>
        <taxon>Pseudomonadati</taxon>
        <taxon>Pseudomonadota</taxon>
        <taxon>Betaproteobacteria</taxon>
        <taxon>Burkholderiales</taxon>
        <taxon>Comamonadaceae</taxon>
        <taxon>Lampropedia</taxon>
    </lineage>
</organism>
<dbReference type="EMBL" id="SSWX01000002">
    <property type="protein sequence ID" value="THJ36198.1"/>
    <property type="molecule type" value="Genomic_DNA"/>
</dbReference>
<accession>A0A4S5C169</accession>
<reference evidence="1 2" key="1">
    <citation type="submission" date="2019-04" db="EMBL/GenBank/DDBJ databases">
        <title>Lampropedia sp YIM MLB12 draf genome.</title>
        <authorList>
            <person name="Wang Y.-X."/>
        </authorList>
    </citation>
    <scope>NUCLEOTIDE SEQUENCE [LARGE SCALE GENOMIC DNA]</scope>
    <source>
        <strain evidence="1 2">YIM MLB12</strain>
    </source>
</reference>